<dbReference type="RefSeq" id="WP_254168511.1">
    <property type="nucleotide sequence ID" value="NZ_JAHESF010000035.1"/>
</dbReference>
<dbReference type="Proteomes" id="UP001319200">
    <property type="component" value="Unassembled WGS sequence"/>
</dbReference>
<dbReference type="PANTHER" id="PTHR46580">
    <property type="entry name" value="SENSOR KINASE-RELATED"/>
    <property type="match status" value="1"/>
</dbReference>
<dbReference type="InterPro" id="IPR036116">
    <property type="entry name" value="FN3_sf"/>
</dbReference>
<dbReference type="Gene3D" id="2.130.10.130">
    <property type="entry name" value="Integrin alpha, N-terminal"/>
    <property type="match status" value="1"/>
</dbReference>
<sequence>MKRILLLTGISLLMNVQYATAQNFSATPISFSNLGSVWGGLEWVDLDGDGDLDAVTANWVDKVKTFKNDNGTLIPMGVGLGNQPFSYNDQLRLVDFDHNGYMDVLLSGGGKVHALLNQGNFDFVLQPTGIDFVSTRSTPLDCIDIDADADLDIILDGKIFLNTNGTFAESIVAFPEISKYIWGDINNDGIVDLIDVNYNTLVPYIGQGNGVFTKGTEFGSIRNDGTFFLVDADGDGDLDIQVSESNYTRSIFRNSFKQNGKAEFERAYTFPVSGGIATVSPGDVNSDGLVDFVIYGLSNINNTTMVLLNTSSGGQMSFTTGNFMLAAALASNPKFVDFDSDGDLDIHLSTSNPSGVGGIHKIYVNEQASPTTPAPEVPANPQTISGDDVTLKWDVAPHTFYSIEIERNGVTTLPSSSMDDGTLMIPFPAQSAVIAEHKLKNLPAGNYRWRVQAVDYASHASAFTAYQDFTVDAGPLIMLSSNNFTEVNLSYQQVGIFTGFAIYRRSTKEPWKKLYEVPMTMTSFVDNTLVLNETYEYCVRSVNGTSYSAPSIVLSHYAGQFKEAAFARRNPNIIVGGGGVADIDSDGDYDLQVIGRVDSKNETAMDNDGTGNFSMKSYLPNTGTDWDKAYSGLLFMGDMDSDGDIDMCVRTGDTWGMKIQVLSNNGGVFSKSYESSAINYMYDYELKDFNNDGLIDIFFGAAVSSGSGYYYKFLIQKRDGSFSSETLSIAPELSVGRWFKTVDINNDGFLDLFFGGTDYPSTKAMLAISLNGRAFQVKETTIFSYADIIFQDLNADGFLDLMYKHADSRLVMHLGQGNEVFGDPVFFRAFYLNETRLASADLDFNGWPELILYDGYNIGVMQNNGNGAFEVAPYKFPGRWGTYVHLLDLENDGDVDIVRMANDDQHQGLSSVYTNQWKSGLRTNTPPTAPGAVTSTIGNGTVKIQWQPSTDNTTPSKLISYNVLIVDANGKSWVHPGTNASGTWRNVTGQGNAGNRLFFFVNELPAGTYTAKVQALDASFASSGWSEPHSFTIAAGPTGLTVERILLNKVKLRWTAGTSGADHVIVERKTPSTDYELVADLSAGSLEYTDTELKYNQLFTYRVRELVGGAPTTHSNTVTWNTALWEIKDTALPNVDHAMDVGDFNADGRMDLLLTGYYSDGNNTTRVKAAYANTESGFVATNFGNLSQPSSVSAFFEDLNMDGALDIYEHGWNNGYQTNLYTHNGAAFNAFTNIVDSDNLEILSGIDYDMDNDLDLYVAAKPYNGYPSAKMLQNTGSSYQSVTALASNCQGYYCTYQGVAGDFDRDGDEDIITGYASGFSLSLNTPKGFQATNITFGTTAQGYVSVLDFNGDGWLDVLFLTSDGYYYKSKLYKNLGLSASQMLQFEEVKVTLPAGSNAIIPNNAADFDNDGDLDLIFAGPEITMLLNNNNGGFETATVPNFRVSGKSKSIDYDNDGDLDIIFTGFMSENYNSLYSTTAKVLENKLIDGGKGISNNAPAAPTNLRFYQTAEGLHLEWDAPQDDHTPSSALTYDVVFYKGGVPVYKNYLDPSTGARKKLAAGRSVNKLLLNNIVNGDYEWKVQAVDQNYLASAFSDVKTFNMLPPPPGVKDTIIYRCNRTVTLTAKGQNIQWYSDVNATNLLATGTFSPASSQKVYVTQTIGGVRGVAAEVNITIIERPGKPELVQASPVYYCNSVSNSTIYLMAKGENLSWFSDSNLLTKVGTGGYYYAPAKPARYFITQSFQQCQSLPAELAIDSIGIDSRLVLEQDRMRVMEEKADHYVWYRNGAAIASGPSNSIPFDGTTGQYRAIIYKRGCYEGSGIFLVTGVEEETQDQISIYPNPATHETTIRLTSGAHLQIYSGEGRLVYTRESSSEKELRLSVSTWQKGIYAVVISDSNRSYVRKLVIR</sequence>
<dbReference type="InterPro" id="IPR028994">
    <property type="entry name" value="Integrin_alpha_N"/>
</dbReference>
<dbReference type="SUPFAM" id="SSF69318">
    <property type="entry name" value="Integrin alpha N-terminal domain"/>
    <property type="match status" value="3"/>
</dbReference>
<dbReference type="Pfam" id="PF18962">
    <property type="entry name" value="Por_Secre_tail"/>
    <property type="match status" value="1"/>
</dbReference>
<comment type="caution">
    <text evidence="4">The sequence shown here is derived from an EMBL/GenBank/DDBJ whole genome shotgun (WGS) entry which is preliminary data.</text>
</comment>
<accession>A0AAP2GQG9</accession>
<protein>
    <submittedName>
        <fullName evidence="4">T9SS type A sorting domain-containing protein</fullName>
    </submittedName>
</protein>
<feature type="chain" id="PRO_5042928302" evidence="2">
    <location>
        <begin position="22"/>
        <end position="1906"/>
    </location>
</feature>
<keyword evidence="5" id="KW-1185">Reference proteome</keyword>
<dbReference type="InterPro" id="IPR003961">
    <property type="entry name" value="FN3_dom"/>
</dbReference>
<feature type="signal peptide" evidence="2">
    <location>
        <begin position="1"/>
        <end position="21"/>
    </location>
</feature>
<name>A0AAP2GQG9_9BACT</name>
<keyword evidence="1 2" id="KW-0732">Signal</keyword>
<evidence type="ECO:0000313" key="4">
    <source>
        <dbReference type="EMBL" id="MBT1700133.1"/>
    </source>
</evidence>
<organism evidence="4 5">
    <name type="scientific">Chryseosolibacter histidini</name>
    <dbReference type="NCBI Taxonomy" id="2782349"/>
    <lineage>
        <taxon>Bacteria</taxon>
        <taxon>Pseudomonadati</taxon>
        <taxon>Bacteroidota</taxon>
        <taxon>Cytophagia</taxon>
        <taxon>Cytophagales</taxon>
        <taxon>Chryseotaleaceae</taxon>
        <taxon>Chryseosolibacter</taxon>
    </lineage>
</organism>
<gene>
    <name evidence="4" type="ORF">KK083_24810</name>
</gene>
<evidence type="ECO:0000259" key="3">
    <source>
        <dbReference type="PROSITE" id="PS50853"/>
    </source>
</evidence>
<dbReference type="CDD" id="cd00063">
    <property type="entry name" value="FN3"/>
    <property type="match status" value="1"/>
</dbReference>
<dbReference type="InterPro" id="IPR013517">
    <property type="entry name" value="FG-GAP"/>
</dbReference>
<dbReference type="InterPro" id="IPR026444">
    <property type="entry name" value="Secre_tail"/>
</dbReference>
<evidence type="ECO:0000256" key="2">
    <source>
        <dbReference type="SAM" id="SignalP"/>
    </source>
</evidence>
<reference evidence="4 5" key="1">
    <citation type="submission" date="2021-05" db="EMBL/GenBank/DDBJ databases">
        <title>A Polyphasic approach of four new species of the genus Ohtaekwangia: Ohtaekwangia histidinii sp. nov., Ohtaekwangia cretensis sp. nov., Ohtaekwangia indiensis sp. nov., Ohtaekwangia reichenbachii sp. nov. from diverse environment.</title>
        <authorList>
            <person name="Octaviana S."/>
        </authorList>
    </citation>
    <scope>NUCLEOTIDE SEQUENCE [LARGE SCALE GENOMIC DNA]</scope>
    <source>
        <strain evidence="4 5">PWU4</strain>
    </source>
</reference>
<dbReference type="PANTHER" id="PTHR46580:SF4">
    <property type="entry name" value="ATP_GTP-BINDING PROTEIN"/>
    <property type="match status" value="1"/>
</dbReference>
<dbReference type="SMART" id="SM00060">
    <property type="entry name" value="FN3"/>
    <property type="match status" value="5"/>
</dbReference>
<dbReference type="EMBL" id="JAHESF010000035">
    <property type="protein sequence ID" value="MBT1700133.1"/>
    <property type="molecule type" value="Genomic_DNA"/>
</dbReference>
<evidence type="ECO:0000313" key="5">
    <source>
        <dbReference type="Proteomes" id="UP001319200"/>
    </source>
</evidence>
<dbReference type="Pfam" id="PF13517">
    <property type="entry name" value="FG-GAP_3"/>
    <property type="match status" value="5"/>
</dbReference>
<dbReference type="NCBIfam" id="TIGR04183">
    <property type="entry name" value="Por_Secre_tail"/>
    <property type="match status" value="1"/>
</dbReference>
<dbReference type="Gene3D" id="2.60.40.10">
    <property type="entry name" value="Immunoglobulins"/>
    <property type="match status" value="5"/>
</dbReference>
<proteinExistence type="predicted"/>
<dbReference type="PROSITE" id="PS50853">
    <property type="entry name" value="FN3"/>
    <property type="match status" value="2"/>
</dbReference>
<dbReference type="SUPFAM" id="SSF49265">
    <property type="entry name" value="Fibronectin type III"/>
    <property type="match status" value="3"/>
</dbReference>
<feature type="domain" description="Fibronectin type-III" evidence="3">
    <location>
        <begin position="926"/>
        <end position="1036"/>
    </location>
</feature>
<feature type="domain" description="Fibronectin type-III" evidence="3">
    <location>
        <begin position="472"/>
        <end position="561"/>
    </location>
</feature>
<dbReference type="InterPro" id="IPR013783">
    <property type="entry name" value="Ig-like_fold"/>
</dbReference>
<evidence type="ECO:0000256" key="1">
    <source>
        <dbReference type="ARBA" id="ARBA00022729"/>
    </source>
</evidence>